<evidence type="ECO:0000256" key="4">
    <source>
        <dbReference type="ARBA" id="ARBA00022452"/>
    </source>
</evidence>
<keyword evidence="8" id="KW-0626">Porin</keyword>
<evidence type="ECO:0000256" key="7">
    <source>
        <dbReference type="ARBA" id="ARBA00023065"/>
    </source>
</evidence>
<dbReference type="AlphaFoldDB" id="A0A2I8F4A9"/>
<proteinExistence type="predicted"/>
<dbReference type="Gene3D" id="2.40.160.10">
    <property type="entry name" value="Porin"/>
    <property type="match status" value="1"/>
</dbReference>
<evidence type="ECO:0000256" key="11">
    <source>
        <dbReference type="SAM" id="SignalP"/>
    </source>
</evidence>
<dbReference type="SUPFAM" id="SSF56935">
    <property type="entry name" value="Porins"/>
    <property type="match status" value="1"/>
</dbReference>
<protein>
    <submittedName>
        <fullName evidence="13">Porin</fullName>
    </submittedName>
</protein>
<evidence type="ECO:0000256" key="10">
    <source>
        <dbReference type="ARBA" id="ARBA00023237"/>
    </source>
</evidence>
<sequence>MRRCFCATSISLLLLSAHARAESELTLYGILDNSIEFTNAGNGMTVKMDSGGLNTSRFGLKGTENVGGGYMIKFQLEQGISTTNGAATNPSATFGRQAWVGVAAPWGEVRMGLQNTPVYIPVVGVMDAFTVNTVASGLDSFLSISPRQRNAITYLTPDFNGLTGQVMVSLRDTSTKPSNGLGAYNLAVEYTRGAFNSAVGYQRVTNFTGTSTLNALFAGMNYGFGPLRVFAGYHNAKITDSVDKDVYSLSASYQFSPSIWLSFGGAHAHDRTGKGNGGDQVGLMYWYFVSKRTTLYASAAFLANHNQATFTINGEPIGIPVAYPGADPRGVQLGIQHRF</sequence>
<keyword evidence="10" id="KW-0998">Cell outer membrane</keyword>
<feature type="signal peptide" evidence="11">
    <location>
        <begin position="1"/>
        <end position="21"/>
    </location>
</feature>
<evidence type="ECO:0000256" key="6">
    <source>
        <dbReference type="ARBA" id="ARBA00022729"/>
    </source>
</evidence>
<reference evidence="13 14" key="1">
    <citation type="submission" date="2018-01" db="EMBL/GenBank/DDBJ databases">
        <title>Species boundaries and ecological features among Paraburkholderia terrae DSMZ17804T, P. hospita DSMZ17164T and P. caribensis DSMZ13236T.</title>
        <authorList>
            <person name="Pratama A.A."/>
        </authorList>
    </citation>
    <scope>NUCLEOTIDE SEQUENCE [LARGE SCALE GENOMIC DNA]</scope>
    <source>
        <strain evidence="13 14">DSM 17804</strain>
    </source>
</reference>
<dbReference type="EMBL" id="CP026114">
    <property type="protein sequence ID" value="AUT66706.1"/>
    <property type="molecule type" value="Genomic_DNA"/>
</dbReference>
<name>A0A2I8F4A9_9BURK</name>
<dbReference type="InterPro" id="IPR050298">
    <property type="entry name" value="Gram-neg_bact_OMP"/>
</dbReference>
<evidence type="ECO:0000256" key="1">
    <source>
        <dbReference type="ARBA" id="ARBA00004571"/>
    </source>
</evidence>
<evidence type="ECO:0000259" key="12">
    <source>
        <dbReference type="Pfam" id="PF13609"/>
    </source>
</evidence>
<evidence type="ECO:0000256" key="3">
    <source>
        <dbReference type="ARBA" id="ARBA00022448"/>
    </source>
</evidence>
<dbReference type="GO" id="GO:0046930">
    <property type="term" value="C:pore complex"/>
    <property type="evidence" value="ECO:0007669"/>
    <property type="project" value="UniProtKB-KW"/>
</dbReference>
<dbReference type="PANTHER" id="PTHR34501">
    <property type="entry name" value="PROTEIN YDDL-RELATED"/>
    <property type="match status" value="1"/>
</dbReference>
<feature type="chain" id="PRO_5014377310" evidence="11">
    <location>
        <begin position="22"/>
        <end position="339"/>
    </location>
</feature>
<dbReference type="Proteomes" id="UP000243502">
    <property type="component" value="Chromosome 4"/>
</dbReference>
<dbReference type="InterPro" id="IPR002299">
    <property type="entry name" value="Porin_Neis"/>
</dbReference>
<keyword evidence="7" id="KW-0406">Ion transport</keyword>
<dbReference type="GO" id="GO:0015288">
    <property type="term" value="F:porin activity"/>
    <property type="evidence" value="ECO:0007669"/>
    <property type="project" value="UniProtKB-KW"/>
</dbReference>
<comment type="subcellular location">
    <subcellularLocation>
        <location evidence="1">Cell outer membrane</location>
        <topology evidence="1">Multi-pass membrane protein</topology>
    </subcellularLocation>
</comment>
<dbReference type="Pfam" id="PF13609">
    <property type="entry name" value="Porin_4"/>
    <property type="match status" value="1"/>
</dbReference>
<keyword evidence="4" id="KW-1134">Transmembrane beta strand</keyword>
<evidence type="ECO:0000313" key="13">
    <source>
        <dbReference type="EMBL" id="AUT66706.1"/>
    </source>
</evidence>
<comment type="subunit">
    <text evidence="2">Homotrimer.</text>
</comment>
<dbReference type="PRINTS" id="PR00184">
    <property type="entry name" value="NEISSPPORIN"/>
</dbReference>
<keyword evidence="3" id="KW-0813">Transport</keyword>
<dbReference type="InterPro" id="IPR023614">
    <property type="entry name" value="Porin_dom_sf"/>
</dbReference>
<dbReference type="CDD" id="cd00342">
    <property type="entry name" value="gram_neg_porins"/>
    <property type="match status" value="1"/>
</dbReference>
<evidence type="ECO:0000256" key="5">
    <source>
        <dbReference type="ARBA" id="ARBA00022692"/>
    </source>
</evidence>
<dbReference type="KEGG" id="pter:C2L65_44785"/>
<dbReference type="InterPro" id="IPR033900">
    <property type="entry name" value="Gram_neg_porin_domain"/>
</dbReference>
<keyword evidence="5" id="KW-0812">Transmembrane</keyword>
<feature type="domain" description="Porin" evidence="12">
    <location>
        <begin position="10"/>
        <end position="305"/>
    </location>
</feature>
<keyword evidence="6 11" id="KW-0732">Signal</keyword>
<dbReference type="GO" id="GO:0009279">
    <property type="term" value="C:cell outer membrane"/>
    <property type="evidence" value="ECO:0007669"/>
    <property type="project" value="UniProtKB-SubCell"/>
</dbReference>
<evidence type="ECO:0000256" key="9">
    <source>
        <dbReference type="ARBA" id="ARBA00023136"/>
    </source>
</evidence>
<dbReference type="GO" id="GO:0006811">
    <property type="term" value="P:monoatomic ion transport"/>
    <property type="evidence" value="ECO:0007669"/>
    <property type="project" value="UniProtKB-KW"/>
</dbReference>
<accession>A0A2I8F4A9</accession>
<dbReference type="PANTHER" id="PTHR34501:SF9">
    <property type="entry name" value="MAJOR OUTER MEMBRANE PROTEIN P.IA"/>
    <property type="match status" value="1"/>
</dbReference>
<gene>
    <name evidence="13" type="ORF">C2L65_44785</name>
</gene>
<evidence type="ECO:0000256" key="8">
    <source>
        <dbReference type="ARBA" id="ARBA00023114"/>
    </source>
</evidence>
<evidence type="ECO:0000313" key="14">
    <source>
        <dbReference type="Proteomes" id="UP000243502"/>
    </source>
</evidence>
<evidence type="ECO:0000256" key="2">
    <source>
        <dbReference type="ARBA" id="ARBA00011233"/>
    </source>
</evidence>
<keyword evidence="9" id="KW-0472">Membrane</keyword>
<organism evidence="13 14">
    <name type="scientific">Paraburkholderia terrae</name>
    <dbReference type="NCBI Taxonomy" id="311230"/>
    <lineage>
        <taxon>Bacteria</taxon>
        <taxon>Pseudomonadati</taxon>
        <taxon>Pseudomonadota</taxon>
        <taxon>Betaproteobacteria</taxon>
        <taxon>Burkholderiales</taxon>
        <taxon>Burkholderiaceae</taxon>
        <taxon>Paraburkholderia</taxon>
    </lineage>
</organism>